<evidence type="ECO:0000256" key="2">
    <source>
        <dbReference type="ARBA" id="ARBA00022679"/>
    </source>
</evidence>
<evidence type="ECO:0000256" key="7">
    <source>
        <dbReference type="RuleBase" id="RU079119"/>
    </source>
</evidence>
<evidence type="ECO:0000313" key="9">
    <source>
        <dbReference type="EMBL" id="CAF1351447.1"/>
    </source>
</evidence>
<dbReference type="GO" id="GO:0006612">
    <property type="term" value="P:protein targeting to membrane"/>
    <property type="evidence" value="ECO:0007669"/>
    <property type="project" value="TreeGrafter"/>
</dbReference>
<feature type="domain" description="Palmitoyltransferase DHHC" evidence="8">
    <location>
        <begin position="109"/>
        <end position="255"/>
    </location>
</feature>
<feature type="transmembrane region" description="Helical" evidence="7">
    <location>
        <begin position="203"/>
        <end position="236"/>
    </location>
</feature>
<dbReference type="GO" id="GO:0005783">
    <property type="term" value="C:endoplasmic reticulum"/>
    <property type="evidence" value="ECO:0007669"/>
    <property type="project" value="TreeGrafter"/>
</dbReference>
<evidence type="ECO:0000313" key="11">
    <source>
        <dbReference type="Proteomes" id="UP000663832"/>
    </source>
</evidence>
<proteinExistence type="inferred from homology"/>
<dbReference type="Proteomes" id="UP000663877">
    <property type="component" value="Unassembled WGS sequence"/>
</dbReference>
<dbReference type="EC" id="2.3.1.225" evidence="7"/>
<dbReference type="PANTHER" id="PTHR22883">
    <property type="entry name" value="ZINC FINGER DHHC DOMAIN CONTAINING PROTEIN"/>
    <property type="match status" value="1"/>
</dbReference>
<keyword evidence="6 7" id="KW-0012">Acyltransferase</keyword>
<evidence type="ECO:0000313" key="12">
    <source>
        <dbReference type="Proteomes" id="UP000663877"/>
    </source>
</evidence>
<evidence type="ECO:0000256" key="5">
    <source>
        <dbReference type="ARBA" id="ARBA00023136"/>
    </source>
</evidence>
<dbReference type="InterPro" id="IPR039859">
    <property type="entry name" value="PFA4/ZDH16/20/ERF2-like"/>
</dbReference>
<comment type="catalytic activity">
    <reaction evidence="7">
        <text>L-cysteinyl-[protein] + hexadecanoyl-CoA = S-hexadecanoyl-L-cysteinyl-[protein] + CoA</text>
        <dbReference type="Rhea" id="RHEA:36683"/>
        <dbReference type="Rhea" id="RHEA-COMP:10131"/>
        <dbReference type="Rhea" id="RHEA-COMP:11032"/>
        <dbReference type="ChEBI" id="CHEBI:29950"/>
        <dbReference type="ChEBI" id="CHEBI:57287"/>
        <dbReference type="ChEBI" id="CHEBI:57379"/>
        <dbReference type="ChEBI" id="CHEBI:74151"/>
        <dbReference type="EC" id="2.3.1.225"/>
    </reaction>
</comment>
<evidence type="ECO:0000256" key="3">
    <source>
        <dbReference type="ARBA" id="ARBA00022692"/>
    </source>
</evidence>
<gene>
    <name evidence="9" type="ORF">BJG266_LOCUS34976</name>
    <name evidence="10" type="ORF">QVE165_LOCUS52005</name>
</gene>
<comment type="domain">
    <text evidence="7">The DHHC domain is required for palmitoyltransferase activity.</text>
</comment>
<organism evidence="9 12">
    <name type="scientific">Adineta steineri</name>
    <dbReference type="NCBI Taxonomy" id="433720"/>
    <lineage>
        <taxon>Eukaryota</taxon>
        <taxon>Metazoa</taxon>
        <taxon>Spiralia</taxon>
        <taxon>Gnathifera</taxon>
        <taxon>Rotifera</taxon>
        <taxon>Eurotatoria</taxon>
        <taxon>Bdelloidea</taxon>
        <taxon>Adinetida</taxon>
        <taxon>Adinetidae</taxon>
        <taxon>Adineta</taxon>
    </lineage>
</organism>
<protein>
    <recommendedName>
        <fullName evidence="7">Palmitoyltransferase</fullName>
        <ecNumber evidence="7">2.3.1.225</ecNumber>
    </recommendedName>
</protein>
<keyword evidence="11" id="KW-1185">Reference proteome</keyword>
<comment type="similarity">
    <text evidence="7">Belongs to the DHHC palmitoyltransferase family.</text>
</comment>
<dbReference type="EMBL" id="CAJNOI010000830">
    <property type="protein sequence ID" value="CAF1351447.1"/>
    <property type="molecule type" value="Genomic_DNA"/>
</dbReference>
<dbReference type="InterPro" id="IPR001594">
    <property type="entry name" value="Palmitoyltrfase_DHHC"/>
</dbReference>
<dbReference type="PANTHER" id="PTHR22883:SF203">
    <property type="entry name" value="PALMITOYLTRANSFERASE"/>
    <property type="match status" value="1"/>
</dbReference>
<name>A0A815HAL6_9BILA</name>
<evidence type="ECO:0000259" key="8">
    <source>
        <dbReference type="Pfam" id="PF01529"/>
    </source>
</evidence>
<feature type="transmembrane region" description="Helical" evidence="7">
    <location>
        <begin position="160"/>
        <end position="183"/>
    </location>
</feature>
<dbReference type="Proteomes" id="UP000663832">
    <property type="component" value="Unassembled WGS sequence"/>
</dbReference>
<sequence length="350" mass="40273">MAIVFCGPTALNTGQRRRNGLSLPLHWIQIFAIIVILFLILMNYLTLCVNIPTHPWQWLNIVLTSLIILPFLFIFIRLAYIDPADDEVIKKSIGPKTDFDRRQHAHVITELYCHICSVHVTEKAKHCSSCNKCIYSFDHHCVWLNTCIGGKNYRLFLSMLSLVVIGTLILFINSLLQFIGSFQDLSSSTSLLKLKPFYNSNQYAILMIPSSLIAFQVITAIIAFIAIACWGLTLYLLAFHIYLCYHGISTYDYVVNHRINRTVNQTLSQFNQLNHNHLSPKETELTPQKRRKTNHLEFYKDNGTINHSPKSQVYTVEGNHRDSSQHLQTRQSLNQEGYILKNESKTHDGY</sequence>
<reference evidence="9" key="1">
    <citation type="submission" date="2021-02" db="EMBL/GenBank/DDBJ databases">
        <authorList>
            <person name="Nowell W R."/>
        </authorList>
    </citation>
    <scope>NUCLEOTIDE SEQUENCE</scope>
</reference>
<dbReference type="GO" id="GO:0005794">
    <property type="term" value="C:Golgi apparatus"/>
    <property type="evidence" value="ECO:0007669"/>
    <property type="project" value="TreeGrafter"/>
</dbReference>
<keyword evidence="2 7" id="KW-0808">Transferase</keyword>
<keyword evidence="5 7" id="KW-0472">Membrane</keyword>
<evidence type="ECO:0000256" key="6">
    <source>
        <dbReference type="ARBA" id="ARBA00023315"/>
    </source>
</evidence>
<dbReference type="OrthoDB" id="272303at2759"/>
<dbReference type="Pfam" id="PF01529">
    <property type="entry name" value="DHHC"/>
    <property type="match status" value="1"/>
</dbReference>
<dbReference type="PROSITE" id="PS50216">
    <property type="entry name" value="DHHC"/>
    <property type="match status" value="1"/>
</dbReference>
<evidence type="ECO:0000256" key="4">
    <source>
        <dbReference type="ARBA" id="ARBA00022989"/>
    </source>
</evidence>
<keyword evidence="3 7" id="KW-0812">Transmembrane</keyword>
<dbReference type="AlphaFoldDB" id="A0A815HAL6"/>
<accession>A0A815HAL6</accession>
<dbReference type="GO" id="GO:0016020">
    <property type="term" value="C:membrane"/>
    <property type="evidence" value="ECO:0007669"/>
    <property type="project" value="UniProtKB-SubCell"/>
</dbReference>
<evidence type="ECO:0000313" key="10">
    <source>
        <dbReference type="EMBL" id="CAF1596520.1"/>
    </source>
</evidence>
<feature type="transmembrane region" description="Helical" evidence="7">
    <location>
        <begin position="25"/>
        <end position="46"/>
    </location>
</feature>
<keyword evidence="4 7" id="KW-1133">Transmembrane helix</keyword>
<dbReference type="GO" id="GO:0019706">
    <property type="term" value="F:protein-cysteine S-palmitoyltransferase activity"/>
    <property type="evidence" value="ECO:0007669"/>
    <property type="project" value="UniProtKB-EC"/>
</dbReference>
<feature type="transmembrane region" description="Helical" evidence="7">
    <location>
        <begin position="58"/>
        <end position="80"/>
    </location>
</feature>
<comment type="subcellular location">
    <subcellularLocation>
        <location evidence="1">Membrane</location>
        <topology evidence="1">Multi-pass membrane protein</topology>
    </subcellularLocation>
</comment>
<dbReference type="EMBL" id="CAJNOM010001179">
    <property type="protein sequence ID" value="CAF1596520.1"/>
    <property type="molecule type" value="Genomic_DNA"/>
</dbReference>
<evidence type="ECO:0000256" key="1">
    <source>
        <dbReference type="ARBA" id="ARBA00004141"/>
    </source>
</evidence>
<comment type="caution">
    <text evidence="9">The sequence shown here is derived from an EMBL/GenBank/DDBJ whole genome shotgun (WGS) entry which is preliminary data.</text>
</comment>